<comment type="caution">
    <text evidence="2">The sequence shown here is derived from an EMBL/GenBank/DDBJ whole genome shotgun (WGS) entry which is preliminary data.</text>
</comment>
<keyword evidence="3" id="KW-1185">Reference proteome</keyword>
<name>A0ABQ4DFE4_9CELL</name>
<dbReference type="Proteomes" id="UP000618382">
    <property type="component" value="Unassembled WGS sequence"/>
</dbReference>
<proteinExistence type="predicted"/>
<evidence type="ECO:0000313" key="2">
    <source>
        <dbReference type="EMBL" id="GIG34440.1"/>
    </source>
</evidence>
<evidence type="ECO:0000256" key="1">
    <source>
        <dbReference type="SAM" id="MobiDB-lite"/>
    </source>
</evidence>
<sequence length="389" mass="39455">MSQGPFDGGTRPAGSPGEAGRGAGRAWGAHWSGPWSTDVGGVVRHRSSAGFAGAWAPSRLPAAGPAVDGVPRTDWRATPRAAGGTAMTSASARLARAVVALALATTTGVVGASTASADPGPASTGTETVVCRGDLEGQEVEGDVRVPTGRACRVFLSRVGGDLLVDPGGEVRVVASTVVGDVISSGYVRLGHTVTVQGRVWLDDAYRLGTDGATILGSVKGRAGALDLYGSSIGGSLNVSALTRVYMSGVDVGGWVNLPTRPQASLQLSDVDGQGLTVRDAEWLSMCEVHLAEHLVVRNVESVAMGYPNDDGGSCMGRRPGWGLGAYEVSVGGSALLDGNGTIRLRRLDVAQHLACVENDAVVLDPGGGPDTPLVTAGAGRRGQCVDLG</sequence>
<evidence type="ECO:0008006" key="4">
    <source>
        <dbReference type="Google" id="ProtNLM"/>
    </source>
</evidence>
<reference evidence="2 3" key="1">
    <citation type="submission" date="2021-01" db="EMBL/GenBank/DDBJ databases">
        <title>Whole genome shotgun sequence of Cellulomonas oligotrophica NBRC 109435.</title>
        <authorList>
            <person name="Komaki H."/>
            <person name="Tamura T."/>
        </authorList>
    </citation>
    <scope>NUCLEOTIDE SEQUENCE [LARGE SCALE GENOMIC DNA]</scope>
    <source>
        <strain evidence="2 3">NBRC 109435</strain>
    </source>
</reference>
<feature type="region of interest" description="Disordered" evidence="1">
    <location>
        <begin position="1"/>
        <end position="32"/>
    </location>
</feature>
<organism evidence="2 3">
    <name type="scientific">Cellulomonas oligotrophica</name>
    <dbReference type="NCBI Taxonomy" id="931536"/>
    <lineage>
        <taxon>Bacteria</taxon>
        <taxon>Bacillati</taxon>
        <taxon>Actinomycetota</taxon>
        <taxon>Actinomycetes</taxon>
        <taxon>Micrococcales</taxon>
        <taxon>Cellulomonadaceae</taxon>
        <taxon>Cellulomonas</taxon>
    </lineage>
</organism>
<dbReference type="EMBL" id="BONN01000017">
    <property type="protein sequence ID" value="GIG34440.1"/>
    <property type="molecule type" value="Genomic_DNA"/>
</dbReference>
<gene>
    <name evidence="2" type="ORF">Col01nite_35990</name>
</gene>
<accession>A0ABQ4DFE4</accession>
<protein>
    <recommendedName>
        <fullName evidence="4">Right handed beta helix domain-containing protein</fullName>
    </recommendedName>
</protein>
<evidence type="ECO:0000313" key="3">
    <source>
        <dbReference type="Proteomes" id="UP000618382"/>
    </source>
</evidence>